<feature type="region of interest" description="Disordered" evidence="1">
    <location>
        <begin position="28"/>
        <end position="81"/>
    </location>
</feature>
<accession>A0AAV7NIE2</accession>
<evidence type="ECO:0000313" key="3">
    <source>
        <dbReference type="Proteomes" id="UP001066276"/>
    </source>
</evidence>
<keyword evidence="3" id="KW-1185">Reference proteome</keyword>
<proteinExistence type="predicted"/>
<dbReference type="AlphaFoldDB" id="A0AAV7NIE2"/>
<comment type="caution">
    <text evidence="2">The sequence shown here is derived from an EMBL/GenBank/DDBJ whole genome shotgun (WGS) entry which is preliminary data.</text>
</comment>
<evidence type="ECO:0000313" key="2">
    <source>
        <dbReference type="EMBL" id="KAJ1115812.1"/>
    </source>
</evidence>
<dbReference type="EMBL" id="JANPWB010000012">
    <property type="protein sequence ID" value="KAJ1115812.1"/>
    <property type="molecule type" value="Genomic_DNA"/>
</dbReference>
<gene>
    <name evidence="2" type="ORF">NDU88_004034</name>
</gene>
<dbReference type="Proteomes" id="UP001066276">
    <property type="component" value="Chromosome 8"/>
</dbReference>
<feature type="compositionally biased region" description="Basic and acidic residues" evidence="1">
    <location>
        <begin position="28"/>
        <end position="48"/>
    </location>
</feature>
<protein>
    <submittedName>
        <fullName evidence="2">Uncharacterized protein</fullName>
    </submittedName>
</protein>
<reference evidence="2" key="1">
    <citation type="journal article" date="2022" name="bioRxiv">
        <title>Sequencing and chromosome-scale assembly of the giantPleurodeles waltlgenome.</title>
        <authorList>
            <person name="Brown T."/>
            <person name="Elewa A."/>
            <person name="Iarovenko S."/>
            <person name="Subramanian E."/>
            <person name="Araus A.J."/>
            <person name="Petzold A."/>
            <person name="Susuki M."/>
            <person name="Suzuki K.-i.T."/>
            <person name="Hayashi T."/>
            <person name="Toyoda A."/>
            <person name="Oliveira C."/>
            <person name="Osipova E."/>
            <person name="Leigh N.D."/>
            <person name="Simon A."/>
            <person name="Yun M.H."/>
        </authorList>
    </citation>
    <scope>NUCLEOTIDE SEQUENCE</scope>
    <source>
        <strain evidence="2">20211129_DDA</strain>
        <tissue evidence="2">Liver</tissue>
    </source>
</reference>
<organism evidence="2 3">
    <name type="scientific">Pleurodeles waltl</name>
    <name type="common">Iberian ribbed newt</name>
    <dbReference type="NCBI Taxonomy" id="8319"/>
    <lineage>
        <taxon>Eukaryota</taxon>
        <taxon>Metazoa</taxon>
        <taxon>Chordata</taxon>
        <taxon>Craniata</taxon>
        <taxon>Vertebrata</taxon>
        <taxon>Euteleostomi</taxon>
        <taxon>Amphibia</taxon>
        <taxon>Batrachia</taxon>
        <taxon>Caudata</taxon>
        <taxon>Salamandroidea</taxon>
        <taxon>Salamandridae</taxon>
        <taxon>Pleurodelinae</taxon>
        <taxon>Pleurodeles</taxon>
    </lineage>
</organism>
<sequence>MVRCPGGTSESIALLRCDVEKKQKVDAQEHKEVRMEKEDADEQKKEDNCTEATGRTRTMRRNGEETGESCTPTESREDGSD</sequence>
<name>A0AAV7NIE2_PLEWA</name>
<evidence type="ECO:0000256" key="1">
    <source>
        <dbReference type="SAM" id="MobiDB-lite"/>
    </source>
</evidence>